<sequence>MYRGKYLKYKLKYLDLKDHMNGNVIAQNGGFIEMTQLAELQSIFTGDLSDDIWSTVSSIVGKSGTPKPSFNDIVQKVLMGNH</sequence>
<reference evidence="1" key="1">
    <citation type="journal article" date="2019" name="Philos. Trans. R. Soc. Lond., B, Biol. Sci.">
        <title>Targeted metagenomic recovery of four divergent viruses reveals shared and distinctive characteristics of giant viruses of marine eukaryotes.</title>
        <authorList>
            <person name="Needham D.M."/>
            <person name="Poirier C."/>
            <person name="Hehenberger E."/>
            <person name="Jimenez V."/>
            <person name="Swalwell J.E."/>
            <person name="Santoro A.E."/>
            <person name="Worden A.Z."/>
        </authorList>
    </citation>
    <scope>NUCLEOTIDE SEQUENCE</scope>
    <source>
        <strain evidence="1">OPacV-662</strain>
    </source>
</reference>
<dbReference type="EMBL" id="MN448273">
    <property type="protein sequence ID" value="QFG73864.1"/>
    <property type="molecule type" value="Genomic_DNA"/>
</dbReference>
<accession>A0A5J6VJ07</accession>
<proteinExistence type="predicted"/>
<protein>
    <submittedName>
        <fullName evidence="1">Uncharacterized protein</fullName>
    </submittedName>
</protein>
<evidence type="ECO:0000313" key="1">
    <source>
        <dbReference type="EMBL" id="QFG73864.1"/>
    </source>
</evidence>
<name>A0A5J6VJ07_9VIRU</name>
<organism evidence="1">
    <name type="scientific">Megaviridae environmental sample</name>
    <dbReference type="NCBI Taxonomy" id="1737588"/>
    <lineage>
        <taxon>Viruses</taxon>
        <taxon>Varidnaviria</taxon>
        <taxon>Bamfordvirae</taxon>
        <taxon>Nucleocytoviricota</taxon>
        <taxon>Megaviricetes</taxon>
        <taxon>Imitervirales</taxon>
        <taxon>Mimiviridae</taxon>
        <taxon>environmental samples</taxon>
    </lineage>
</organism>